<comment type="caution">
    <text evidence="1">The sequence shown here is derived from an EMBL/GenBank/DDBJ whole genome shotgun (WGS) entry which is preliminary data.</text>
</comment>
<accession>A0A6G1ZKQ4</accession>
<sequence>MKKKTMILLFSLPGLFLILCALTFRPISNPQMDECSLLQGKLAKVKSDPKTKDIYLRLEDVDRHLYINRGLEKGLTEDCLKKLIGENVSLYVVNHWTLLDPQSKTGHVSQVEHAEEILYTEFD</sequence>
<evidence type="ECO:0000313" key="1">
    <source>
        <dbReference type="EMBL" id="MRY14261.1"/>
    </source>
</evidence>
<gene>
    <name evidence="1" type="ORF">GKE01_22775</name>
</gene>
<reference evidence="1" key="1">
    <citation type="journal article" date="2019" name="Nat. Med.">
        <title>A library of human gut bacterial isolates paired with longitudinal multiomics data enables mechanistic microbiome research.</title>
        <authorList>
            <person name="Poyet M."/>
            <person name="Groussin M."/>
            <person name="Gibbons S.M."/>
            <person name="Avila-Pacheco J."/>
            <person name="Jiang X."/>
            <person name="Kearney S.M."/>
            <person name="Perrotta A.R."/>
            <person name="Berdy B."/>
            <person name="Zhao S."/>
            <person name="Lieberman T.D."/>
            <person name="Swanson P.K."/>
            <person name="Smith M."/>
            <person name="Roesemann S."/>
            <person name="Alexander J.E."/>
            <person name="Rich S.A."/>
            <person name="Livny J."/>
            <person name="Vlamakis H."/>
            <person name="Clish C."/>
            <person name="Bullock K."/>
            <person name="Deik A."/>
            <person name="Scott J."/>
            <person name="Pierce K.A."/>
            <person name="Xavier R.J."/>
            <person name="Alm E.J."/>
        </authorList>
    </citation>
    <scope>NUCLEOTIDE SEQUENCE</scope>
    <source>
        <strain evidence="1">BIOML-A4</strain>
    </source>
</reference>
<dbReference type="AlphaFoldDB" id="A0A6G1ZKQ4"/>
<organism evidence="1">
    <name type="scientific">Parabacteroides goldsteinii</name>
    <dbReference type="NCBI Taxonomy" id="328812"/>
    <lineage>
        <taxon>Bacteria</taxon>
        <taxon>Pseudomonadati</taxon>
        <taxon>Bacteroidota</taxon>
        <taxon>Bacteroidia</taxon>
        <taxon>Bacteroidales</taxon>
        <taxon>Tannerellaceae</taxon>
        <taxon>Parabacteroides</taxon>
    </lineage>
</organism>
<protein>
    <submittedName>
        <fullName evidence="1">Uncharacterized protein</fullName>
    </submittedName>
</protein>
<name>A0A6G1ZKQ4_9BACT</name>
<dbReference type="RefSeq" id="WP_007655847.1">
    <property type="nucleotide sequence ID" value="NZ_CAJSYT010000018.1"/>
</dbReference>
<dbReference type="EMBL" id="WKLP01000046">
    <property type="protein sequence ID" value="MRY14261.1"/>
    <property type="molecule type" value="Genomic_DNA"/>
</dbReference>
<proteinExistence type="predicted"/>